<feature type="region of interest" description="Disordered" evidence="1">
    <location>
        <begin position="1"/>
        <end position="27"/>
    </location>
</feature>
<reference evidence="2 3" key="1">
    <citation type="submission" date="2024-04" db="EMBL/GenBank/DDBJ databases">
        <title>Bacillus oryzaecorticis sp. nov., a moderately halophilic bacterium isolated from rice husks.</title>
        <authorList>
            <person name="Zhu H.-S."/>
        </authorList>
    </citation>
    <scope>NUCLEOTIDE SEQUENCE [LARGE SCALE GENOMIC DNA]</scope>
    <source>
        <strain evidence="2 3">ZC255</strain>
    </source>
</reference>
<protein>
    <submittedName>
        <fullName evidence="2">Uncharacterized protein</fullName>
    </submittedName>
</protein>
<sequence length="47" mass="5288">MENKPFHYDGSNQMASGAPTENEPFELTEEMRKNIAGNPYQAVAEDK</sequence>
<keyword evidence="3" id="KW-1185">Reference proteome</keyword>
<gene>
    <name evidence="2" type="ORF">AAEO50_17220</name>
</gene>
<evidence type="ECO:0000313" key="3">
    <source>
        <dbReference type="Proteomes" id="UP001389717"/>
    </source>
</evidence>
<evidence type="ECO:0000313" key="2">
    <source>
        <dbReference type="EMBL" id="MEL3974027.1"/>
    </source>
</evidence>
<dbReference type="Proteomes" id="UP001389717">
    <property type="component" value="Unassembled WGS sequence"/>
</dbReference>
<proteinExistence type="predicted"/>
<organism evidence="2 3">
    <name type="scientific">Rossellomorea oryzaecorticis</name>
    <dbReference type="NCBI Taxonomy" id="1396505"/>
    <lineage>
        <taxon>Bacteria</taxon>
        <taxon>Bacillati</taxon>
        <taxon>Bacillota</taxon>
        <taxon>Bacilli</taxon>
        <taxon>Bacillales</taxon>
        <taxon>Bacillaceae</taxon>
        <taxon>Rossellomorea</taxon>
    </lineage>
</organism>
<name>A0ABU9KDC4_9BACI</name>
<comment type="caution">
    <text evidence="2">The sequence shown here is derived from an EMBL/GenBank/DDBJ whole genome shotgun (WGS) entry which is preliminary data.</text>
</comment>
<accession>A0ABU9KDC4</accession>
<evidence type="ECO:0000256" key="1">
    <source>
        <dbReference type="SAM" id="MobiDB-lite"/>
    </source>
</evidence>
<dbReference type="RefSeq" id="WP_341985543.1">
    <property type="nucleotide sequence ID" value="NZ_JBBYAF010000040.1"/>
</dbReference>
<dbReference type="EMBL" id="JBBYAF010000040">
    <property type="protein sequence ID" value="MEL3974027.1"/>
    <property type="molecule type" value="Genomic_DNA"/>
</dbReference>